<protein>
    <recommendedName>
        <fullName evidence="4">Conidial development protein fluffy</fullName>
    </recommendedName>
</protein>
<evidence type="ECO:0008006" key="4">
    <source>
        <dbReference type="Google" id="ProtNLM"/>
    </source>
</evidence>
<accession>A0A8J2NBP3</accession>
<reference evidence="2" key="1">
    <citation type="submission" date="2021-05" db="EMBL/GenBank/DDBJ databases">
        <authorList>
            <person name="Khan N."/>
        </authorList>
    </citation>
    <scope>NUCLEOTIDE SEQUENCE</scope>
</reference>
<sequence length="577" mass="64188">MIELRKGSKDLFQALELLRTAPEDSVAAMLQDLRSRGSVSDFLQSVDSGVAGASSPVNPLATSLAGASASSPLELDLNMRYSNAFPSLEPLKIADVDLGLLALDKHLSSQRSATPTTSESFSTPSDTSGESPQQQHIDHRLEGLQIWQWTSVPIPDVLAEQAISFYLANEHPVLAFFDADLFLRDLTSAGGRFCSPLLVSSLLAWSCHGQDRVGLFYLDASTEIGRRLGLFGDKDATMPGIDDDEELKSAASYAAWGSFGWHSLHSVNFRAKHRIDHPPLLPIPGDIFGPALNDQMGSTFTWISKFWLITHKVFGEGFNSFSRLPMSHAHQMYQLLLDWAAALPDEVKRSDDCPHHVLVLHIWYHTAIIDIWRPFLESYQDAYASRNSSANAAHTASVQQLKRLLYVYRTRFESTHMTMFITPGFLTLINEVFRNPEASDAQFWFILSARGCLSIASWCKGLRGITEGLMTIGWQNGTFKRHGWAENSMIEDIRSATRALVQDGAYSSLYPISLDSVSEDMGDIGMEALAGEFQRLTAQNEPRGQEVEMTGEQQIWKGDQRDLNLTLSEATEEEEYN</sequence>
<evidence type="ECO:0000256" key="1">
    <source>
        <dbReference type="SAM" id="MobiDB-lite"/>
    </source>
</evidence>
<evidence type="ECO:0000313" key="2">
    <source>
        <dbReference type="EMBL" id="CAG7558278.1"/>
    </source>
</evidence>
<feature type="region of interest" description="Disordered" evidence="1">
    <location>
        <begin position="542"/>
        <end position="577"/>
    </location>
</feature>
<dbReference type="PANTHER" id="PTHR47256">
    <property type="entry name" value="ZN(II)2CYS6 TRANSCRIPTION FACTOR (EUROFUNG)-RELATED"/>
    <property type="match status" value="1"/>
</dbReference>
<dbReference type="AlphaFoldDB" id="A0A8J2NBP3"/>
<dbReference type="PANTHER" id="PTHR47256:SF1">
    <property type="entry name" value="ZN(II)2CYS6 TRANSCRIPTION FACTOR (EUROFUNG)"/>
    <property type="match status" value="1"/>
</dbReference>
<evidence type="ECO:0000313" key="3">
    <source>
        <dbReference type="Proteomes" id="UP000693738"/>
    </source>
</evidence>
<dbReference type="Proteomes" id="UP000693738">
    <property type="component" value="Unassembled WGS sequence"/>
</dbReference>
<proteinExistence type="predicted"/>
<feature type="compositionally biased region" description="Low complexity" evidence="1">
    <location>
        <begin position="112"/>
        <end position="128"/>
    </location>
</feature>
<comment type="caution">
    <text evidence="2">The sequence shown here is derived from an EMBL/GenBank/DDBJ whole genome shotgun (WGS) entry which is preliminary data.</text>
</comment>
<name>A0A8J2NBP3_FUSEQ</name>
<feature type="region of interest" description="Disordered" evidence="1">
    <location>
        <begin position="111"/>
        <end position="135"/>
    </location>
</feature>
<dbReference type="EMBL" id="CAJSTJ010000123">
    <property type="protein sequence ID" value="CAG7558278.1"/>
    <property type="molecule type" value="Genomic_DNA"/>
</dbReference>
<dbReference type="InterPro" id="IPR053187">
    <property type="entry name" value="Notoamide_regulator"/>
</dbReference>
<organism evidence="2 3">
    <name type="scientific">Fusarium equiseti</name>
    <name type="common">Fusarium scirpi</name>
    <dbReference type="NCBI Taxonomy" id="61235"/>
    <lineage>
        <taxon>Eukaryota</taxon>
        <taxon>Fungi</taxon>
        <taxon>Dikarya</taxon>
        <taxon>Ascomycota</taxon>
        <taxon>Pezizomycotina</taxon>
        <taxon>Sordariomycetes</taxon>
        <taxon>Hypocreomycetidae</taxon>
        <taxon>Hypocreales</taxon>
        <taxon>Nectriaceae</taxon>
        <taxon>Fusarium</taxon>
        <taxon>Fusarium incarnatum-equiseti species complex</taxon>
    </lineage>
</organism>
<dbReference type="CDD" id="cd12148">
    <property type="entry name" value="fungal_TF_MHR"/>
    <property type="match status" value="1"/>
</dbReference>
<gene>
    <name evidence="2" type="ORF">FEQUK3_LOCUS3991</name>
</gene>